<keyword evidence="4" id="KW-0479">Metal-binding</keyword>
<evidence type="ECO:0000256" key="5">
    <source>
        <dbReference type="ARBA" id="ARBA00022833"/>
    </source>
</evidence>
<evidence type="ECO:0000256" key="7">
    <source>
        <dbReference type="ARBA" id="ARBA00023172"/>
    </source>
</evidence>
<organism evidence="11">
    <name type="scientific">Aquifex aeolicus</name>
    <dbReference type="NCBI Taxonomy" id="63363"/>
    <lineage>
        <taxon>Bacteria</taxon>
        <taxon>Pseudomonadati</taxon>
        <taxon>Aquificota</taxon>
        <taxon>Aquificia</taxon>
        <taxon>Aquificales</taxon>
        <taxon>Aquificaceae</taxon>
        <taxon>Aquifex</taxon>
    </lineage>
</organism>
<dbReference type="InterPro" id="IPR051399">
    <property type="entry name" value="RNA-guided_DNA_endo/Transpos"/>
</dbReference>
<evidence type="ECO:0000259" key="10">
    <source>
        <dbReference type="Pfam" id="PF12323"/>
    </source>
</evidence>
<feature type="domain" description="Probable transposase IS891/IS1136/IS1341" evidence="8">
    <location>
        <begin position="195"/>
        <end position="298"/>
    </location>
</feature>
<dbReference type="InterPro" id="IPR010095">
    <property type="entry name" value="Cas12f1-like_TNB"/>
</dbReference>
<dbReference type="InterPro" id="IPR021027">
    <property type="entry name" value="Transposase_put_HTH"/>
</dbReference>
<comment type="similarity">
    <text evidence="1">In the C-terminal section; belongs to the transposase 35 family.</text>
</comment>
<evidence type="ECO:0000256" key="2">
    <source>
        <dbReference type="ARBA" id="ARBA00011044"/>
    </source>
</evidence>
<evidence type="ECO:0000313" key="11">
    <source>
        <dbReference type="EMBL" id="HHJ64536.1"/>
    </source>
</evidence>
<dbReference type="NCBIfam" id="TIGR01766">
    <property type="entry name" value="IS200/IS605 family accessory protein TnpB-like domain"/>
    <property type="match status" value="1"/>
</dbReference>
<dbReference type="PANTHER" id="PTHR30405:SF25">
    <property type="entry name" value="RNA-GUIDED DNA ENDONUCLEASE INSQ-RELATED"/>
    <property type="match status" value="1"/>
</dbReference>
<sequence>MSRAREETKFLLAYKFRAYPSALLEYRMENWLYILCNLYNYALDERKRAWKEGRTITYSDQQNALPKLKEKDPVLKLVHSQVLQDCLRRVDNAFQKFFKKEAKYPKKKKLSKYNSFTFPQVWMKQKDRPVEVIRLEKKNSRFAYLHLPKLGGLKIRLHRQIDWTRAKTVTIKREPSGKWYVCITVEAELDEILREVQGKAVGIDLGVKSLATTSEGDFVEHPKFLSRLEKRLKREQKKLSRKEKFSVNWEKQRKRVARVHEKVRNARRDFLHKLSRHLVNNYDYISFENLNVRGLVQNSSLAKLILDAGWGTLITFATYKAVMAGARVVKVNPSYTTQDCSVCGFRVPKTLAERLHECPECGAVMDRDYNASVNILQKGLTRLKGGRVGATRTNACGEGKKPSLKQESQAGLLGGSNLYRKLLP</sequence>
<name>A0A7C5Q011_AQUAO</name>
<keyword evidence="7" id="KW-0233">DNA recombination</keyword>
<dbReference type="GO" id="GO:0006310">
    <property type="term" value="P:DNA recombination"/>
    <property type="evidence" value="ECO:0007669"/>
    <property type="project" value="UniProtKB-KW"/>
</dbReference>
<evidence type="ECO:0000259" key="9">
    <source>
        <dbReference type="Pfam" id="PF07282"/>
    </source>
</evidence>
<dbReference type="NCBIfam" id="NF040570">
    <property type="entry name" value="guided_TnpB"/>
    <property type="match status" value="1"/>
</dbReference>
<evidence type="ECO:0000256" key="4">
    <source>
        <dbReference type="ARBA" id="ARBA00022723"/>
    </source>
</evidence>
<gene>
    <name evidence="11" type="ORF">ENJ61_06470</name>
</gene>
<dbReference type="EMBL" id="DRNB01000233">
    <property type="protein sequence ID" value="HHJ64536.1"/>
    <property type="molecule type" value="Genomic_DNA"/>
</dbReference>
<keyword evidence="6" id="KW-0238">DNA-binding</keyword>
<dbReference type="GO" id="GO:0003677">
    <property type="term" value="F:DNA binding"/>
    <property type="evidence" value="ECO:0007669"/>
    <property type="project" value="UniProtKB-KW"/>
</dbReference>
<feature type="domain" description="Cas12f1-like TNB" evidence="9">
    <location>
        <begin position="310"/>
        <end position="375"/>
    </location>
</feature>
<dbReference type="GO" id="GO:0046872">
    <property type="term" value="F:metal ion binding"/>
    <property type="evidence" value="ECO:0007669"/>
    <property type="project" value="UniProtKB-KW"/>
</dbReference>
<evidence type="ECO:0000256" key="1">
    <source>
        <dbReference type="ARBA" id="ARBA00008761"/>
    </source>
</evidence>
<dbReference type="AlphaFoldDB" id="A0A7C5Q011"/>
<reference evidence="11" key="1">
    <citation type="journal article" date="2020" name="mSystems">
        <title>Genome- and Community-Level Interaction Insights into Carbon Utilization and Element Cycling Functions of Hydrothermarchaeota in Hydrothermal Sediment.</title>
        <authorList>
            <person name="Zhou Z."/>
            <person name="Liu Y."/>
            <person name="Xu W."/>
            <person name="Pan J."/>
            <person name="Luo Z.H."/>
            <person name="Li M."/>
        </authorList>
    </citation>
    <scope>NUCLEOTIDE SEQUENCE [LARGE SCALE GENOMIC DNA]</scope>
    <source>
        <strain evidence="11">HyVt-501</strain>
    </source>
</reference>
<dbReference type="Pfam" id="PF07282">
    <property type="entry name" value="Cas12f1-like_TNB"/>
    <property type="match status" value="1"/>
</dbReference>
<dbReference type="Proteomes" id="UP000885792">
    <property type="component" value="Unassembled WGS sequence"/>
</dbReference>
<feature type="domain" description="Transposase putative helix-turn-helix" evidence="10">
    <location>
        <begin position="11"/>
        <end position="54"/>
    </location>
</feature>
<keyword evidence="3" id="KW-0815">Transposition</keyword>
<evidence type="ECO:0000259" key="8">
    <source>
        <dbReference type="Pfam" id="PF01385"/>
    </source>
</evidence>
<keyword evidence="5" id="KW-0862">Zinc</keyword>
<dbReference type="PANTHER" id="PTHR30405">
    <property type="entry name" value="TRANSPOSASE"/>
    <property type="match status" value="1"/>
</dbReference>
<accession>A0A7C5Q011</accession>
<comment type="similarity">
    <text evidence="2">In the N-terminal section; belongs to the transposase 2 family.</text>
</comment>
<dbReference type="Pfam" id="PF12323">
    <property type="entry name" value="HTH_OrfB_IS605"/>
    <property type="match status" value="1"/>
</dbReference>
<comment type="caution">
    <text evidence="11">The sequence shown here is derived from an EMBL/GenBank/DDBJ whole genome shotgun (WGS) entry which is preliminary data.</text>
</comment>
<proteinExistence type="inferred from homology"/>
<evidence type="ECO:0000256" key="6">
    <source>
        <dbReference type="ARBA" id="ARBA00023125"/>
    </source>
</evidence>
<dbReference type="Pfam" id="PF01385">
    <property type="entry name" value="OrfB_IS605"/>
    <property type="match status" value="1"/>
</dbReference>
<dbReference type="InterPro" id="IPR001959">
    <property type="entry name" value="Transposase"/>
</dbReference>
<evidence type="ECO:0000256" key="3">
    <source>
        <dbReference type="ARBA" id="ARBA00022578"/>
    </source>
</evidence>
<dbReference type="GO" id="GO:0032196">
    <property type="term" value="P:transposition"/>
    <property type="evidence" value="ECO:0007669"/>
    <property type="project" value="UniProtKB-KW"/>
</dbReference>
<protein>
    <submittedName>
        <fullName evidence="11">Transposase</fullName>
    </submittedName>
</protein>